<evidence type="ECO:0000256" key="1">
    <source>
        <dbReference type="ARBA" id="ARBA00001946"/>
    </source>
</evidence>
<feature type="region of interest" description="Disordered" evidence="13">
    <location>
        <begin position="1074"/>
        <end position="1136"/>
    </location>
</feature>
<evidence type="ECO:0000313" key="17">
    <source>
        <dbReference type="Proteomes" id="UP000326759"/>
    </source>
</evidence>
<evidence type="ECO:0000259" key="14">
    <source>
        <dbReference type="SMART" id="SM00484"/>
    </source>
</evidence>
<dbReference type="InterPro" id="IPR029060">
    <property type="entry name" value="PIN-like_dom_sf"/>
</dbReference>
<evidence type="ECO:0000256" key="6">
    <source>
        <dbReference type="ARBA" id="ARBA00022759"/>
    </source>
</evidence>
<evidence type="ECO:0000256" key="9">
    <source>
        <dbReference type="ARBA" id="ARBA00022842"/>
    </source>
</evidence>
<dbReference type="EMBL" id="SEYY01022563">
    <property type="protein sequence ID" value="KAB7495477.1"/>
    <property type="molecule type" value="Genomic_DNA"/>
</dbReference>
<feature type="coiled-coil region" evidence="12">
    <location>
        <begin position="1154"/>
        <end position="1181"/>
    </location>
</feature>
<evidence type="ECO:0000256" key="7">
    <source>
        <dbReference type="ARBA" id="ARBA00022763"/>
    </source>
</evidence>
<dbReference type="InterPro" id="IPR006086">
    <property type="entry name" value="XPG-I_dom"/>
</dbReference>
<evidence type="ECO:0000256" key="5">
    <source>
        <dbReference type="ARBA" id="ARBA00022723"/>
    </source>
</evidence>
<accession>A0A5N5SNE3</accession>
<comment type="caution">
    <text evidence="16">The sequence shown here is derived from an EMBL/GenBank/DDBJ whole genome shotgun (WGS) entry which is preliminary data.</text>
</comment>
<dbReference type="GO" id="GO:0005634">
    <property type="term" value="C:nucleus"/>
    <property type="evidence" value="ECO:0007669"/>
    <property type="project" value="UniProtKB-SubCell"/>
</dbReference>
<dbReference type="AlphaFoldDB" id="A0A5N5SNE3"/>
<dbReference type="InterPro" id="IPR036279">
    <property type="entry name" value="5-3_exonuclease_C_sf"/>
</dbReference>
<dbReference type="Gene3D" id="3.40.50.1010">
    <property type="entry name" value="5'-nuclease"/>
    <property type="match status" value="2"/>
</dbReference>
<sequence>MGVKGLWQLIGNCGTPVPLESLEQKILAVDVSIWLHQAVRGFKGYQSGSVANAHLLTLFHRICKLLFYRIKPVFVFDGGVPHLKRHVISSRRLRREAAAGKAQKVRDRLLTNLLRSQAVRKALGKKGPAPVLHRVSKPVKRDQDLFELPPLPKPLNGVKSQTSGTIHEGDGDSDKKDIFCQNLSEKNLHNFGYNDSEFRSLPLETQHEILSELQDTRKQNSWNTINEMPQESNNFSSFQMNRLLKRYKFQKTLDDVRTEIKKVNTAEIEASLFGDLEKHVSLTHRIISEDSAHSILVKNLKESSSSSSEENKLLVPNAAISSKPEIKKDFLTELAKEGIVSHSYNKNENINESFSESSDDSLSDDENSFSSKKLKKMEEAAFLKAVEYVLDDGELTQEEIFSLIQQTKSEVESESPNCSNKVVEESINKPSTSADAAGIIYNSDAESSTDDDDFIDVPEMEIINNNSQSDVNHNEDLIKIHKIPEGNADGGSNVEKVLGAKTDSLYIKIVQQKLGGLVQTSNVKSSVDSRSPKKKNDLKQNVSLSQPKNLTISLDFEKKIPVKDDIFSDIFKSTNRPAKDKLTDGSKSKVLEKPSLKSLSKSENVLSTTFSSTINKVNKNGKDEHNPNLPSSDNIDIENIIKSKSNCSEVAKGEALAVNFSNSSESNPEKSSSKMFEYIGESVSYMDKNLNNKNGNFNLPKTNNKDVEFSVNDGATKSVDESALINHSKSDSVSSDQFVTHSLPEEEEIEIIDDERTSLEIEEKKVEDSDVIELQKTSEDSDIIEMPLKHSTEELENLESQLTIEQNSLLSEMNKAEKVAVDISDQVYGEAQELIKVFGLPYLVAPMEAEAQCAFLDIIGLTHGTITNDSDVFLFGGKRVYKNFFNQDKHVEFFTSDSIKHNYGLDRNKMISLAMLTGSDYTLGIESVGAVLGMEILSDFPGNGIECLKNFKQWWNKVNKNISSFNASKSRQRISRLCIPESFPNEEIFKAYLQPDVDDSREKFSWGFPNIENIRNFTAEKFGWNQLKTDEIVISVLKKLGIKETQMRIDSYFNNIKLVKEPSNKSKRLQDAIERSKEGASNVESVEQTSSNKIKKSASKRSILLDSASEVGDKPKKKRKKVSDTPNNNKEVLIEKKNEVPLTKEQKKIEIYKKLQEKEKIAQLEKEKEAKLKKRREAAKIFSKNKGR</sequence>
<dbReference type="GO" id="GO:0003697">
    <property type="term" value="F:single-stranded DNA binding"/>
    <property type="evidence" value="ECO:0007669"/>
    <property type="project" value="InterPro"/>
</dbReference>
<dbReference type="CDD" id="cd09868">
    <property type="entry name" value="PIN_XPG_RAD2"/>
    <property type="match status" value="2"/>
</dbReference>
<comment type="cofactor">
    <cofactor evidence="1">
        <name>Mg(2+)</name>
        <dbReference type="ChEBI" id="CHEBI:18420"/>
    </cofactor>
</comment>
<keyword evidence="6" id="KW-0255">Endonuclease</keyword>
<feature type="compositionally biased region" description="Polar residues" evidence="13">
    <location>
        <begin position="1082"/>
        <end position="1092"/>
    </location>
</feature>
<dbReference type="PANTHER" id="PTHR16171">
    <property type="entry name" value="DNA REPAIR PROTEIN COMPLEMENTING XP-G CELLS-RELATED"/>
    <property type="match status" value="1"/>
</dbReference>
<feature type="domain" description="XPG N-terminal" evidence="15">
    <location>
        <begin position="1"/>
        <end position="98"/>
    </location>
</feature>
<keyword evidence="8" id="KW-0378">Hydrolase</keyword>
<dbReference type="PRINTS" id="PR00066">
    <property type="entry name" value="XRODRMPGMNTG"/>
</dbReference>
<keyword evidence="4" id="KW-0540">Nuclease</keyword>
<keyword evidence="10" id="KW-0234">DNA repair</keyword>
<dbReference type="InterPro" id="IPR008918">
    <property type="entry name" value="HhH2"/>
</dbReference>
<dbReference type="PANTHER" id="PTHR16171:SF7">
    <property type="entry name" value="DNA REPAIR PROTEIN RAD2"/>
    <property type="match status" value="1"/>
</dbReference>
<feature type="region of interest" description="Disordered" evidence="13">
    <location>
        <begin position="150"/>
        <end position="174"/>
    </location>
</feature>
<dbReference type="PROSITE" id="PS00842">
    <property type="entry name" value="XPG_2"/>
    <property type="match status" value="1"/>
</dbReference>
<comment type="subcellular location">
    <subcellularLocation>
        <location evidence="2">Nucleus</location>
    </subcellularLocation>
</comment>
<keyword evidence="7" id="KW-0227">DNA damage</keyword>
<dbReference type="InterPro" id="IPR019974">
    <property type="entry name" value="XPG_CS"/>
</dbReference>
<dbReference type="PRINTS" id="PR00853">
    <property type="entry name" value="XPGRADSUPER"/>
</dbReference>
<dbReference type="SUPFAM" id="SSF88723">
    <property type="entry name" value="PIN domain-like"/>
    <property type="match status" value="1"/>
</dbReference>
<evidence type="ECO:0000256" key="3">
    <source>
        <dbReference type="ARBA" id="ARBA00005283"/>
    </source>
</evidence>
<reference evidence="16 17" key="1">
    <citation type="journal article" date="2019" name="PLoS Biol.">
        <title>Sex chromosomes control vertical transmission of feminizing Wolbachia symbionts in an isopod.</title>
        <authorList>
            <person name="Becking T."/>
            <person name="Chebbi M.A."/>
            <person name="Giraud I."/>
            <person name="Moumen B."/>
            <person name="Laverre T."/>
            <person name="Caubet Y."/>
            <person name="Peccoud J."/>
            <person name="Gilbert C."/>
            <person name="Cordaux R."/>
        </authorList>
    </citation>
    <scope>NUCLEOTIDE SEQUENCE [LARGE SCALE GENOMIC DNA]</scope>
    <source>
        <strain evidence="16">ANa2</strain>
        <tissue evidence="16">Whole body excluding digestive tract and cuticle</tissue>
    </source>
</reference>
<comment type="similarity">
    <text evidence="3">Belongs to the XPG/RAD2 endonuclease family. XPG subfamily.</text>
</comment>
<proteinExistence type="inferred from homology"/>
<dbReference type="GO" id="GO:0006289">
    <property type="term" value="P:nucleotide-excision repair"/>
    <property type="evidence" value="ECO:0007669"/>
    <property type="project" value="InterPro"/>
</dbReference>
<keyword evidence="9" id="KW-0460">Magnesium</keyword>
<evidence type="ECO:0000256" key="10">
    <source>
        <dbReference type="ARBA" id="ARBA00023204"/>
    </source>
</evidence>
<evidence type="ECO:0000256" key="13">
    <source>
        <dbReference type="SAM" id="MobiDB-lite"/>
    </source>
</evidence>
<evidence type="ECO:0000256" key="11">
    <source>
        <dbReference type="ARBA" id="ARBA00023242"/>
    </source>
</evidence>
<dbReference type="SUPFAM" id="SSF47807">
    <property type="entry name" value="5' to 3' exonuclease, C-terminal subdomain"/>
    <property type="match status" value="1"/>
</dbReference>
<dbReference type="Proteomes" id="UP000326759">
    <property type="component" value="Unassembled WGS sequence"/>
</dbReference>
<dbReference type="Pfam" id="PF00752">
    <property type="entry name" value="XPG_N"/>
    <property type="match status" value="1"/>
</dbReference>
<dbReference type="GO" id="GO:0004520">
    <property type="term" value="F:DNA endonuclease activity"/>
    <property type="evidence" value="ECO:0007669"/>
    <property type="project" value="TreeGrafter"/>
</dbReference>
<dbReference type="InterPro" id="IPR001044">
    <property type="entry name" value="XPG/Rad2_eukaryotes"/>
</dbReference>
<gene>
    <name evidence="16" type="primary">ercc5</name>
    <name evidence="16" type="ORF">Anas_01010</name>
</gene>
<keyword evidence="11" id="KW-0539">Nucleus</keyword>
<evidence type="ECO:0000256" key="4">
    <source>
        <dbReference type="ARBA" id="ARBA00022722"/>
    </source>
</evidence>
<keyword evidence="17" id="KW-1185">Reference proteome</keyword>
<dbReference type="InterPro" id="IPR006084">
    <property type="entry name" value="XPG/Rad2"/>
</dbReference>
<dbReference type="InterPro" id="IPR006085">
    <property type="entry name" value="XPG_DNA_repair_N"/>
</dbReference>
<dbReference type="Pfam" id="PF00867">
    <property type="entry name" value="XPG_I"/>
    <property type="match status" value="1"/>
</dbReference>
<evidence type="ECO:0000256" key="8">
    <source>
        <dbReference type="ARBA" id="ARBA00022801"/>
    </source>
</evidence>
<feature type="domain" description="XPG-I" evidence="14">
    <location>
        <begin position="836"/>
        <end position="905"/>
    </location>
</feature>
<protein>
    <submittedName>
        <fullName evidence="16">DNA repair protein complementing XP-G cells-like protein</fullName>
    </submittedName>
</protein>
<dbReference type="OrthoDB" id="31113at2759"/>
<evidence type="ECO:0000256" key="2">
    <source>
        <dbReference type="ARBA" id="ARBA00004123"/>
    </source>
</evidence>
<name>A0A5N5SNE3_9CRUS</name>
<keyword evidence="5" id="KW-0479">Metal-binding</keyword>
<evidence type="ECO:0000259" key="15">
    <source>
        <dbReference type="SMART" id="SM00485"/>
    </source>
</evidence>
<keyword evidence="12" id="KW-0175">Coiled coil</keyword>
<dbReference type="SMART" id="SM00484">
    <property type="entry name" value="XPGI"/>
    <property type="match status" value="1"/>
</dbReference>
<dbReference type="GO" id="GO:0016788">
    <property type="term" value="F:hydrolase activity, acting on ester bonds"/>
    <property type="evidence" value="ECO:0007669"/>
    <property type="project" value="InterPro"/>
</dbReference>
<dbReference type="SMART" id="SM00485">
    <property type="entry name" value="XPGN"/>
    <property type="match status" value="1"/>
</dbReference>
<dbReference type="GO" id="GO:0046872">
    <property type="term" value="F:metal ion binding"/>
    <property type="evidence" value="ECO:0007669"/>
    <property type="project" value="UniProtKB-KW"/>
</dbReference>
<organism evidence="16 17">
    <name type="scientific">Armadillidium nasatum</name>
    <dbReference type="NCBI Taxonomy" id="96803"/>
    <lineage>
        <taxon>Eukaryota</taxon>
        <taxon>Metazoa</taxon>
        <taxon>Ecdysozoa</taxon>
        <taxon>Arthropoda</taxon>
        <taxon>Crustacea</taxon>
        <taxon>Multicrustacea</taxon>
        <taxon>Malacostraca</taxon>
        <taxon>Eumalacostraca</taxon>
        <taxon>Peracarida</taxon>
        <taxon>Isopoda</taxon>
        <taxon>Oniscidea</taxon>
        <taxon>Crinocheta</taxon>
        <taxon>Armadillidiidae</taxon>
        <taxon>Armadillidium</taxon>
    </lineage>
</organism>
<dbReference type="PROSITE" id="PS00841">
    <property type="entry name" value="XPG_1"/>
    <property type="match status" value="1"/>
</dbReference>
<dbReference type="SMART" id="SM00279">
    <property type="entry name" value="HhH2"/>
    <property type="match status" value="1"/>
</dbReference>
<evidence type="ECO:0000313" key="16">
    <source>
        <dbReference type="EMBL" id="KAB7495477.1"/>
    </source>
</evidence>
<evidence type="ECO:0000256" key="12">
    <source>
        <dbReference type="SAM" id="Coils"/>
    </source>
</evidence>